<name>A0ABU6MNF3_9BACI</name>
<sequence length="185" mass="21856">MDIQAFLVEADARIDRANINEINEFLIELDNIIEEQKDTYVLCKLYYVKANHLSVLKEIRIIEDRHTLVEIGALETIHEQIIYSFRKSLSLSEEDDRIELEFKEMIITNLANEINHVGRFVEALDLWDSVETILNRSFPMAIGNMGLGITTYASYLYDQGHRHYLYREAFYRLHYAIDFKEYLPN</sequence>
<protein>
    <submittedName>
        <fullName evidence="1">Uncharacterized protein</fullName>
    </submittedName>
</protein>
<organism evidence="1 2">
    <name type="scientific">Bacillus paramycoides</name>
    <dbReference type="NCBI Taxonomy" id="2026194"/>
    <lineage>
        <taxon>Bacteria</taxon>
        <taxon>Bacillati</taxon>
        <taxon>Bacillota</taxon>
        <taxon>Bacilli</taxon>
        <taxon>Bacillales</taxon>
        <taxon>Bacillaceae</taxon>
        <taxon>Bacillus</taxon>
        <taxon>Bacillus cereus group</taxon>
    </lineage>
</organism>
<comment type="caution">
    <text evidence="1">The sequence shown here is derived from an EMBL/GenBank/DDBJ whole genome shotgun (WGS) entry which is preliminary data.</text>
</comment>
<dbReference type="EMBL" id="JARMDB010000001">
    <property type="protein sequence ID" value="MED1564387.1"/>
    <property type="molecule type" value="Genomic_DNA"/>
</dbReference>
<dbReference type="Proteomes" id="UP001309448">
    <property type="component" value="Unassembled WGS sequence"/>
</dbReference>
<evidence type="ECO:0000313" key="1">
    <source>
        <dbReference type="EMBL" id="MED1564387.1"/>
    </source>
</evidence>
<reference evidence="1 2" key="1">
    <citation type="submission" date="2023-03" db="EMBL/GenBank/DDBJ databases">
        <title>Bacillus Genome Sequencing.</title>
        <authorList>
            <person name="Dunlap C."/>
        </authorList>
    </citation>
    <scope>NUCLEOTIDE SEQUENCE [LARGE SCALE GENOMIC DNA]</scope>
    <source>
        <strain evidence="1 2">B-615</strain>
    </source>
</reference>
<gene>
    <name evidence="1" type="ORF">P4U88_00185</name>
</gene>
<accession>A0ABU6MNF3</accession>
<dbReference type="RefSeq" id="WP_327911458.1">
    <property type="nucleotide sequence ID" value="NZ_JARLYP010000057.1"/>
</dbReference>
<evidence type="ECO:0000313" key="2">
    <source>
        <dbReference type="Proteomes" id="UP001309448"/>
    </source>
</evidence>
<keyword evidence="2" id="KW-1185">Reference proteome</keyword>
<proteinExistence type="predicted"/>